<dbReference type="PANTHER" id="PTHR42953">
    <property type="entry name" value="HIGH-AFFINITY ZINC UPTAKE SYSTEM PROTEIN ZNUA-RELATED"/>
    <property type="match status" value="1"/>
</dbReference>
<dbReference type="EMBL" id="JAKGUD010000012">
    <property type="protein sequence ID" value="MCF4143203.1"/>
    <property type="molecule type" value="Genomic_DNA"/>
</dbReference>
<dbReference type="Pfam" id="PF01297">
    <property type="entry name" value="ZnuA"/>
    <property type="match status" value="1"/>
</dbReference>
<organism evidence="5 6">
    <name type="scientific">Dethiosulfovibrio marinus</name>
    <dbReference type="NCBI Taxonomy" id="133532"/>
    <lineage>
        <taxon>Bacteria</taxon>
        <taxon>Thermotogati</taxon>
        <taxon>Synergistota</taxon>
        <taxon>Synergistia</taxon>
        <taxon>Synergistales</taxon>
        <taxon>Dethiosulfovibrionaceae</taxon>
        <taxon>Dethiosulfovibrio</taxon>
    </lineage>
</organism>
<dbReference type="PANTHER" id="PTHR42953:SF3">
    <property type="entry name" value="HIGH-AFFINITY ZINC UPTAKE SYSTEM PROTEIN ZNUA"/>
    <property type="match status" value="1"/>
</dbReference>
<dbReference type="InterPro" id="IPR050492">
    <property type="entry name" value="Bact_metal-bind_prot9"/>
</dbReference>
<dbReference type="InterPro" id="IPR006127">
    <property type="entry name" value="ZnuA-like"/>
</dbReference>
<reference evidence="5 6" key="1">
    <citation type="submission" date="2022-01" db="EMBL/GenBank/DDBJ databases">
        <title>Dethiosulfovibrio faecalis sp. nov., a novel proteolytic, non-sulfur-reducing bacterium isolated from a marine aquaculture solid waste bioreactor.</title>
        <authorList>
            <person name="Grabowski S."/>
            <person name="Apolinario E."/>
            <person name="Schneider N."/>
            <person name="Marshall C.W."/>
            <person name="Sowers K.R."/>
        </authorList>
    </citation>
    <scope>NUCLEOTIDE SEQUENCE [LARGE SCALE GENOMIC DNA]</scope>
    <source>
        <strain evidence="5 6">DSM 12537</strain>
    </source>
</reference>
<accession>A0ABS9EPT3</accession>
<keyword evidence="2" id="KW-0813">Transport</keyword>
<evidence type="ECO:0000256" key="3">
    <source>
        <dbReference type="ARBA" id="ARBA00022729"/>
    </source>
</evidence>
<protein>
    <submittedName>
        <fullName evidence="5">Zinc ABC transporter substrate-binding protein</fullName>
    </submittedName>
</protein>
<evidence type="ECO:0000256" key="1">
    <source>
        <dbReference type="ARBA" id="ARBA00011028"/>
    </source>
</evidence>
<name>A0ABS9EPT3_9BACT</name>
<feature type="signal peptide" evidence="4">
    <location>
        <begin position="1"/>
        <end position="22"/>
    </location>
</feature>
<dbReference type="InterPro" id="IPR006129">
    <property type="entry name" value="AdhesinB"/>
</dbReference>
<proteinExistence type="inferred from homology"/>
<gene>
    <name evidence="5" type="ORF">L2W38_10310</name>
</gene>
<feature type="chain" id="PRO_5045526387" evidence="4">
    <location>
        <begin position="23"/>
        <end position="287"/>
    </location>
</feature>
<evidence type="ECO:0000256" key="2">
    <source>
        <dbReference type="ARBA" id="ARBA00022448"/>
    </source>
</evidence>
<dbReference type="PRINTS" id="PR00691">
    <property type="entry name" value="ADHESINB"/>
</dbReference>
<sequence>MRKFFLWSLTAILCLTAGAALASPNLHVAVSILPQKFFVEKIGGSYVDVTTVVPKGASPATYEPKPSQMAELSSCSLWFTIGVPFERAQKDRLLAALPDLEEVPTYQGIKLYPIEGADHHDDHGHGALDPHIWLSPPEVMLQVRSIAMAMAEADPPRSDVYMSNYIKFAAELADLDRHLAQELAPLKGRSFMVFHPSWGYFARAYGLRQRAVELEGKEPKPAELGRLVELAKDEKIDTIFVQPQFSTAAAKTLAETIGGQVAPMDPLAEDWDFNLRKVAKALRKALR</sequence>
<keyword evidence="3 4" id="KW-0732">Signal</keyword>
<evidence type="ECO:0000256" key="4">
    <source>
        <dbReference type="SAM" id="SignalP"/>
    </source>
</evidence>
<dbReference type="SUPFAM" id="SSF53807">
    <property type="entry name" value="Helical backbone' metal receptor"/>
    <property type="match status" value="1"/>
</dbReference>
<dbReference type="Proteomes" id="UP001200430">
    <property type="component" value="Unassembled WGS sequence"/>
</dbReference>
<dbReference type="RefSeq" id="WP_236099907.1">
    <property type="nucleotide sequence ID" value="NZ_JAKGUD010000012.1"/>
</dbReference>
<evidence type="ECO:0000313" key="6">
    <source>
        <dbReference type="Proteomes" id="UP001200430"/>
    </source>
</evidence>
<keyword evidence="6" id="KW-1185">Reference proteome</keyword>
<comment type="similarity">
    <text evidence="1">Belongs to the bacterial solute-binding protein 9 family.</text>
</comment>
<comment type="caution">
    <text evidence="5">The sequence shown here is derived from an EMBL/GenBank/DDBJ whole genome shotgun (WGS) entry which is preliminary data.</text>
</comment>
<evidence type="ECO:0000313" key="5">
    <source>
        <dbReference type="EMBL" id="MCF4143203.1"/>
    </source>
</evidence>
<dbReference type="Gene3D" id="3.40.50.1980">
    <property type="entry name" value="Nitrogenase molybdenum iron protein domain"/>
    <property type="match status" value="2"/>
</dbReference>